<dbReference type="InterPro" id="IPR036249">
    <property type="entry name" value="Thioredoxin-like_sf"/>
</dbReference>
<dbReference type="SUPFAM" id="SSF52833">
    <property type="entry name" value="Thioredoxin-like"/>
    <property type="match status" value="1"/>
</dbReference>
<accession>A0A1E5QH08</accession>
<keyword evidence="5 7" id="KW-0676">Redox-active center</keyword>
<dbReference type="CDD" id="cd02947">
    <property type="entry name" value="TRX_family"/>
    <property type="match status" value="1"/>
</dbReference>
<reference evidence="9" key="1">
    <citation type="submission" date="2016-09" db="EMBL/GenBank/DDBJ databases">
        <title>Draft genome of thermotolerant cyanobacterium Desertifilum sp. strain IPPAS B-1220.</title>
        <authorList>
            <person name="Sinetova M.A."/>
            <person name="Bolakhan K."/>
            <person name="Zayadan B.K."/>
            <person name="Mironov K.S."/>
            <person name="Ustinova V."/>
            <person name="Kupriyanova E.V."/>
            <person name="Sidorov R.A."/>
            <person name="Skrypnik A.N."/>
            <person name="Gogoleva N.E."/>
            <person name="Gogolev Y.V."/>
            <person name="Los D.A."/>
        </authorList>
    </citation>
    <scope>NUCLEOTIDE SEQUENCE [LARGE SCALE GENOMIC DNA]</scope>
    <source>
        <strain evidence="9">IPPAS B-1220</strain>
    </source>
</reference>
<comment type="caution">
    <text evidence="9">The sequence shown here is derived from an EMBL/GenBank/DDBJ whole genome shotgun (WGS) entry which is preliminary data.</text>
</comment>
<dbReference type="GO" id="GO:0045454">
    <property type="term" value="P:cell redox homeostasis"/>
    <property type="evidence" value="ECO:0007669"/>
    <property type="project" value="TreeGrafter"/>
</dbReference>
<dbReference type="PIRSF" id="PIRSF000077">
    <property type="entry name" value="Thioredoxin"/>
    <property type="match status" value="1"/>
</dbReference>
<dbReference type="InterPro" id="IPR013766">
    <property type="entry name" value="Thioredoxin_domain"/>
</dbReference>
<dbReference type="Pfam" id="PF00085">
    <property type="entry name" value="Thioredoxin"/>
    <property type="match status" value="1"/>
</dbReference>
<proteinExistence type="inferred from homology"/>
<feature type="disulfide bond" description="Redox-active" evidence="7">
    <location>
        <begin position="32"/>
        <end position="35"/>
    </location>
</feature>
<evidence type="ECO:0000313" key="9">
    <source>
        <dbReference type="EMBL" id="OEJ73972.1"/>
    </source>
</evidence>
<dbReference type="PRINTS" id="PR00421">
    <property type="entry name" value="THIOREDOXIN"/>
</dbReference>
<dbReference type="PROSITE" id="PS51352">
    <property type="entry name" value="THIOREDOXIN_2"/>
    <property type="match status" value="1"/>
</dbReference>
<sequence>MSSVSEINDAQFESEVLQADQFVLVYFWADWCGPCRLVKPSIEWAAEHYGDRLKVVKLEVDPNPETVKKYKVEGIPALRLFQNSQLIEQREGAIARQQLAELLDAHLSA</sequence>
<dbReference type="FunFam" id="3.40.30.10:FF:000001">
    <property type="entry name" value="Thioredoxin"/>
    <property type="match status" value="1"/>
</dbReference>
<organism evidence="9">
    <name type="scientific">Desertifilum tharense IPPAS B-1220</name>
    <dbReference type="NCBI Taxonomy" id="1781255"/>
    <lineage>
        <taxon>Bacteria</taxon>
        <taxon>Bacillati</taxon>
        <taxon>Cyanobacteriota</taxon>
        <taxon>Cyanophyceae</taxon>
        <taxon>Desertifilales</taxon>
        <taxon>Desertifilaceae</taxon>
        <taxon>Desertifilum</taxon>
    </lineage>
</organism>
<evidence type="ECO:0000256" key="3">
    <source>
        <dbReference type="ARBA" id="ARBA00022982"/>
    </source>
</evidence>
<evidence type="ECO:0000256" key="4">
    <source>
        <dbReference type="ARBA" id="ARBA00023157"/>
    </source>
</evidence>
<dbReference type="GO" id="GO:0015035">
    <property type="term" value="F:protein-disulfide reductase activity"/>
    <property type="evidence" value="ECO:0007669"/>
    <property type="project" value="InterPro"/>
</dbReference>
<dbReference type="Gene3D" id="3.40.30.10">
    <property type="entry name" value="Glutaredoxin"/>
    <property type="match status" value="1"/>
</dbReference>
<feature type="domain" description="Thioredoxin" evidence="8">
    <location>
        <begin position="1"/>
        <end position="108"/>
    </location>
</feature>
<dbReference type="GO" id="GO:0005829">
    <property type="term" value="C:cytosol"/>
    <property type="evidence" value="ECO:0007669"/>
    <property type="project" value="TreeGrafter"/>
</dbReference>
<dbReference type="STRING" id="1781255.BH720_17830"/>
<evidence type="ECO:0000259" key="8">
    <source>
        <dbReference type="PROSITE" id="PS51352"/>
    </source>
</evidence>
<evidence type="ECO:0000256" key="6">
    <source>
        <dbReference type="PIRNR" id="PIRNR000077"/>
    </source>
</evidence>
<keyword evidence="2" id="KW-0813">Transport</keyword>
<dbReference type="EMBL" id="MJGC01000077">
    <property type="protein sequence ID" value="OEJ73972.1"/>
    <property type="molecule type" value="Genomic_DNA"/>
</dbReference>
<evidence type="ECO:0000256" key="2">
    <source>
        <dbReference type="ARBA" id="ARBA00022448"/>
    </source>
</evidence>
<evidence type="ECO:0000256" key="1">
    <source>
        <dbReference type="ARBA" id="ARBA00008987"/>
    </source>
</evidence>
<evidence type="ECO:0000256" key="5">
    <source>
        <dbReference type="ARBA" id="ARBA00023284"/>
    </source>
</evidence>
<protein>
    <recommendedName>
        <fullName evidence="6">Thioredoxin</fullName>
    </recommendedName>
</protein>
<dbReference type="RefSeq" id="WP_069968581.1">
    <property type="nucleotide sequence ID" value="NZ_CM124774.1"/>
</dbReference>
<dbReference type="AlphaFoldDB" id="A0A1E5QH08"/>
<name>A0A1E5QH08_9CYAN</name>
<dbReference type="PROSITE" id="PS00194">
    <property type="entry name" value="THIOREDOXIN_1"/>
    <property type="match status" value="1"/>
</dbReference>
<evidence type="ECO:0000256" key="7">
    <source>
        <dbReference type="PIRSR" id="PIRSR000077-4"/>
    </source>
</evidence>
<gene>
    <name evidence="9" type="ORF">BH720_17830</name>
</gene>
<keyword evidence="4 7" id="KW-1015">Disulfide bond</keyword>
<comment type="similarity">
    <text evidence="1 6">Belongs to the thioredoxin family.</text>
</comment>
<keyword evidence="3" id="KW-0249">Electron transport</keyword>
<dbReference type="PANTHER" id="PTHR45663:SF11">
    <property type="entry name" value="GEO12009P1"/>
    <property type="match status" value="1"/>
</dbReference>
<dbReference type="OrthoDB" id="530955at2"/>
<dbReference type="InterPro" id="IPR017937">
    <property type="entry name" value="Thioredoxin_CS"/>
</dbReference>
<dbReference type="PANTHER" id="PTHR45663">
    <property type="entry name" value="GEO12009P1"/>
    <property type="match status" value="1"/>
</dbReference>
<dbReference type="InterPro" id="IPR005746">
    <property type="entry name" value="Thioredoxin"/>
</dbReference>